<proteinExistence type="predicted"/>
<dbReference type="InterPro" id="IPR028107">
    <property type="entry name" value="Spatacsin_C_dom"/>
</dbReference>
<feature type="compositionally biased region" description="Basic and acidic residues" evidence="1">
    <location>
        <begin position="1189"/>
        <end position="1202"/>
    </location>
</feature>
<dbReference type="Proteomes" id="UP000192578">
    <property type="component" value="Unassembled WGS sequence"/>
</dbReference>
<evidence type="ECO:0000256" key="1">
    <source>
        <dbReference type="SAM" id="MobiDB-lite"/>
    </source>
</evidence>
<evidence type="ECO:0000313" key="3">
    <source>
        <dbReference type="EMBL" id="OQV23952.1"/>
    </source>
</evidence>
<organism evidence="3 4">
    <name type="scientific">Hypsibius exemplaris</name>
    <name type="common">Freshwater tardigrade</name>
    <dbReference type="NCBI Taxonomy" id="2072580"/>
    <lineage>
        <taxon>Eukaryota</taxon>
        <taxon>Metazoa</taxon>
        <taxon>Ecdysozoa</taxon>
        <taxon>Tardigrada</taxon>
        <taxon>Eutardigrada</taxon>
        <taxon>Parachela</taxon>
        <taxon>Hypsibioidea</taxon>
        <taxon>Hypsibiidae</taxon>
        <taxon>Hypsibius</taxon>
    </lineage>
</organism>
<feature type="domain" description="Spatacsin C-terminal" evidence="2">
    <location>
        <begin position="1802"/>
        <end position="2085"/>
    </location>
</feature>
<comment type="caution">
    <text evidence="3">The sequence shown here is derived from an EMBL/GenBank/DDBJ whole genome shotgun (WGS) entry which is preliminary data.</text>
</comment>
<protein>
    <submittedName>
        <fullName evidence="3">Spatacsin</fullName>
    </submittedName>
</protein>
<dbReference type="OrthoDB" id="2018754at2759"/>
<accession>A0A1W0X9G4</accession>
<dbReference type="PANTHER" id="PTHR13650:SF0">
    <property type="entry name" value="SPATACSIN"/>
    <property type="match status" value="1"/>
</dbReference>
<dbReference type="PANTHER" id="PTHR13650">
    <property type="entry name" value="SPATACSIN"/>
    <property type="match status" value="1"/>
</dbReference>
<sequence length="2142" mass="240677">MLRHSTVGNSDLIYFGWQSDAGGQIMATTTTTTTTTATTKQKRLLFKIPLDKNCTIHPDPGTPVTSLLIRTDQGDLYYSILTGRQLRFVRNNVQALLWIGRKKFLILDSATHDLIFYKIETASPLAHSATADSPVQFVSVLQFAFQFVSSILLEFGLALNHADEVELINYLPLTGYLDFLVKREYFLRILVDSQKRIFRVVSCLKLGRNLIRTASPLLTLMFVPGVLKTFLISSQENEFLVSFPLRELLRIRPFADPSLIAFSPDFRWLIIATKALDIFQIFLPTFQSTSWSHLHKASLHAAMSSLRFQEDDAAAVADNRKALRRVNAVWDREVGDMVAKNSAKQNFTPDGWIFAEGSAAGTPGESVESVFLFRPPVDFAGAWCPLALHCTESEIYVTAKNADGHVLLGVKQVTISDPVWMVFTQECIITFPTSTSYPVTLFYPMSMAIIASDGGTGFQREIAEAAAPDPWEDLTELQVMEVALNQDIVDKAVDYLQRRFPDRLDMFASSYPREAAQAIAREYLEDRNIEAAKGILSLVELEVTDEMKAIFMMTDVPEYRQWLKDTLLNWSLLTDDIIALFDYLTVLEAHLTAPLSMESVEVLSLDQRQTKLLEAAIDTKDKQLVATFPLEYVWSYLLASRDEARIVQWIRGGADFIDIPMDTSFCERLNDVDDELKETIRSEFALQNVFSAVESNDWRLYIQRLRKAFGEGHVFFQQGNTSRLDCLPAALKKQFLDFCLEKQMISVILEVADQSSFAEYLTERGEEDVPEWLTLLLLFRRNQLELSEDLRDLALKSAQFCWGGEVTVERLLELGETEVALGLICLCQNEWPPVNHMFDDSDSVHCLDLLQKQIAKFPKLREALYPIHLTEADHSARSVTAYRLLQANALYDPRKLFGWQSTNTVNTLYRAVEMPSFSNSDLQDKYGYKKELDFVYYLKNSRPAFAYWSFVCQLTVDNFKDELMAGRDMAFFLALFFYLDNAVVGACVAFLEMLGIESLSTRVNVQAARRIHAHQEKVFASHDSADLIRDIFIELFKYGSEVAGSVLEDLVAATNAAILTSGTYSAGWEASNQWILVNQFAELFDLPLPLEYLITCAAANEWLNFLAYCELFQYPVALVLPLLDTFPQPHLAANLRLIMQNVKSVKHDAHTRHDGTADGGPANRNIRSTLYNRIGVIASDRTTSSTSDDDVRSARDTVSGKKQTEVRPVDMVETLRLAQKSLHPWRELLNFALEFHSPIYAMIASGEPGVDRLSCLAVHLFTGLIETDMINYRSTEDLPSSLFDFHWTRLHVESLIKLHAARGDIRLVHVALSLVAQDSVIEQLIALTADLAEREDRTVVGQRLKKLVESVQRAATVAKPDKTKGEVEDFKWALESGLTVLAELLGILKTENELEWRAVLQILRDSGLHLAVAKVRKQGESVSEVVEKLLQDIGMLSQSAQVDASRLMELKSLLRDFQKSSLWKNESFRIEVWQSIFGRVHVELTEKQSTDELIEMLTVAKQASDSPLEKNILATIKWKLDDTDERMRAAWDAKVSFGLVTATPLDEWMTDELIGAGSRRSDLQQEILAVGAMSLATFKPYAGMMNGVNGRSARDMMLEEIIAFLLKQGNLSLAARIGLIFGYLHADLDAVCTALALARWDITVDAIPGWIVAEVQNPKRKLSVSSVYTTQISGSGGEFEDDVVIWLRKIADICSLGRDVVLAILDNYCFAKFLQVGFEDMLVYSTSQVLGRLFALPALDQLALAKRCLVSFKANTIEITAFISGFVIDMLQRGLAAPQADPKVVGDSIRPFLAVAIDLVSLGNHLIDAVTNTTPPDSNLTLRVEILIAAHEVLSRAGTLDGLSRLLAACKAVSRALADAGDYHSLLRLLNGVGRYSDLTFIFHFIKEADKMEMLFSRGVEKDPKLKNAILNYLRKFHADDGDTFEMLAAAYSMHREIGETFLGIAQDKMALFKHRPIVDTGETQLELKRIAQFLMDAANSFSRAECYSRTEKCIEQARLVALQIVFLPTGLRLLSLNNPSGFVSMHPRFAEAYIYGQAYGITEEWADAVYSNYVLNGDISYLEDFLIKFEVTVPLVSEVAKKFRADTAKPPTAVIYMKKLLRQINDVETTFRLANELAINDLSMEILQIDGGAFLRDVMKF</sequence>
<reference evidence="4" key="1">
    <citation type="submission" date="2017-01" db="EMBL/GenBank/DDBJ databases">
        <title>Comparative genomics of anhydrobiosis in the tardigrade Hypsibius dujardini.</title>
        <authorList>
            <person name="Yoshida Y."/>
            <person name="Koutsovoulos G."/>
            <person name="Laetsch D."/>
            <person name="Stevens L."/>
            <person name="Kumar S."/>
            <person name="Horikawa D."/>
            <person name="Ishino K."/>
            <person name="Komine S."/>
            <person name="Tomita M."/>
            <person name="Blaxter M."/>
            <person name="Arakawa K."/>
        </authorList>
    </citation>
    <scope>NUCLEOTIDE SEQUENCE [LARGE SCALE GENOMIC DNA]</scope>
    <source>
        <strain evidence="4">Z151</strain>
    </source>
</reference>
<dbReference type="Pfam" id="PF14649">
    <property type="entry name" value="Spatacsin_C"/>
    <property type="match status" value="1"/>
</dbReference>
<evidence type="ECO:0000259" key="2">
    <source>
        <dbReference type="Pfam" id="PF14649"/>
    </source>
</evidence>
<name>A0A1W0X9G4_HYPEX</name>
<keyword evidence="4" id="KW-1185">Reference proteome</keyword>
<evidence type="ECO:0000313" key="4">
    <source>
        <dbReference type="Proteomes" id="UP000192578"/>
    </source>
</evidence>
<feature type="region of interest" description="Disordered" evidence="1">
    <location>
        <begin position="1181"/>
        <end position="1202"/>
    </location>
</feature>
<dbReference type="InterPro" id="IPR028103">
    <property type="entry name" value="Spatacsin"/>
</dbReference>
<dbReference type="GO" id="GO:0005737">
    <property type="term" value="C:cytoplasm"/>
    <property type="evidence" value="ECO:0007669"/>
    <property type="project" value="TreeGrafter"/>
</dbReference>
<dbReference type="EMBL" id="MTYJ01000009">
    <property type="protein sequence ID" value="OQV23952.1"/>
    <property type="molecule type" value="Genomic_DNA"/>
</dbReference>
<gene>
    <name evidence="3" type="ORF">BV898_02299</name>
</gene>